<reference evidence="14 15" key="1">
    <citation type="submission" date="2017-08" db="EMBL/GenBank/DDBJ databases">
        <title>The complete genome sequence of Maribacter sp. B1, isolated from deep-sea sediment.</title>
        <authorList>
            <person name="Wu Y.-H."/>
            <person name="Cheng H."/>
            <person name="Xu X.-W."/>
        </authorList>
    </citation>
    <scope>NUCLEOTIDE SEQUENCE [LARGE SCALE GENOMIC DNA]</scope>
    <source>
        <strain evidence="14 15">B1</strain>
    </source>
</reference>
<keyword evidence="2" id="KW-0547">Nucleotide-binding</keyword>
<dbReference type="EMBL" id="CP022957">
    <property type="protein sequence ID" value="ASV30327.1"/>
    <property type="molecule type" value="Genomic_DNA"/>
</dbReference>
<evidence type="ECO:0000256" key="3">
    <source>
        <dbReference type="ARBA" id="ARBA00022763"/>
    </source>
</evidence>
<proteinExistence type="predicted"/>
<dbReference type="InterPro" id="IPR000212">
    <property type="entry name" value="DNA_helicase_UvrD/REP"/>
</dbReference>
<dbReference type="EC" id="5.6.2.4" evidence="12"/>
<accession>A0A223V545</accession>
<keyword evidence="1" id="KW-0540">Nuclease</keyword>
<dbReference type="GO" id="GO:0005829">
    <property type="term" value="C:cytosol"/>
    <property type="evidence" value="ECO:0007669"/>
    <property type="project" value="TreeGrafter"/>
</dbReference>
<evidence type="ECO:0000256" key="1">
    <source>
        <dbReference type="ARBA" id="ARBA00022722"/>
    </source>
</evidence>
<dbReference type="PANTHER" id="PTHR11070">
    <property type="entry name" value="UVRD / RECB / PCRA DNA HELICASE FAMILY MEMBER"/>
    <property type="match status" value="1"/>
</dbReference>
<dbReference type="PANTHER" id="PTHR11070:SF67">
    <property type="entry name" value="DNA 3'-5' HELICASE"/>
    <property type="match status" value="1"/>
</dbReference>
<dbReference type="RefSeq" id="WP_094996947.1">
    <property type="nucleotide sequence ID" value="NZ_BMJL01000002.1"/>
</dbReference>
<dbReference type="Pfam" id="PF00580">
    <property type="entry name" value="UvrD-helicase"/>
    <property type="match status" value="1"/>
</dbReference>
<evidence type="ECO:0000256" key="10">
    <source>
        <dbReference type="ARBA" id="ARBA00023235"/>
    </source>
</evidence>
<dbReference type="Gene3D" id="1.10.3170.10">
    <property type="entry name" value="Recbcd, chain B, domain 2"/>
    <property type="match status" value="1"/>
</dbReference>
<keyword evidence="8" id="KW-0238">DNA-binding</keyword>
<dbReference type="GO" id="GO:0004527">
    <property type="term" value="F:exonuclease activity"/>
    <property type="evidence" value="ECO:0007669"/>
    <property type="project" value="UniProtKB-KW"/>
</dbReference>
<gene>
    <name evidence="14" type="ORF">CJ263_08925</name>
</gene>
<dbReference type="InterPro" id="IPR027417">
    <property type="entry name" value="P-loop_NTPase"/>
</dbReference>
<name>A0A223V545_9FLAO</name>
<evidence type="ECO:0000256" key="5">
    <source>
        <dbReference type="ARBA" id="ARBA00022806"/>
    </source>
</evidence>
<protein>
    <recommendedName>
        <fullName evidence="12">DNA 3'-5' helicase</fullName>
        <ecNumber evidence="12">5.6.2.4</ecNumber>
    </recommendedName>
</protein>
<keyword evidence="4" id="KW-0378">Hydrolase</keyword>
<organism evidence="14 15">
    <name type="scientific">Maribacter cobaltidurans</name>
    <dbReference type="NCBI Taxonomy" id="1178778"/>
    <lineage>
        <taxon>Bacteria</taxon>
        <taxon>Pseudomonadati</taxon>
        <taxon>Bacteroidota</taxon>
        <taxon>Flavobacteriia</taxon>
        <taxon>Flavobacteriales</taxon>
        <taxon>Flavobacteriaceae</taxon>
        <taxon>Maribacter</taxon>
    </lineage>
</organism>
<comment type="catalytic activity">
    <reaction evidence="11">
        <text>Couples ATP hydrolysis with the unwinding of duplex DNA by translocating in the 3'-5' direction.</text>
        <dbReference type="EC" id="5.6.2.4"/>
    </reaction>
</comment>
<dbReference type="GO" id="GO:0003677">
    <property type="term" value="F:DNA binding"/>
    <property type="evidence" value="ECO:0007669"/>
    <property type="project" value="UniProtKB-KW"/>
</dbReference>
<dbReference type="OrthoDB" id="9810135at2"/>
<evidence type="ECO:0000256" key="6">
    <source>
        <dbReference type="ARBA" id="ARBA00022839"/>
    </source>
</evidence>
<dbReference type="GO" id="GO:0016887">
    <property type="term" value="F:ATP hydrolysis activity"/>
    <property type="evidence" value="ECO:0007669"/>
    <property type="project" value="RHEA"/>
</dbReference>
<dbReference type="InterPro" id="IPR011604">
    <property type="entry name" value="PDDEXK-like_dom_sf"/>
</dbReference>
<dbReference type="Proteomes" id="UP000215244">
    <property type="component" value="Chromosome"/>
</dbReference>
<evidence type="ECO:0000256" key="11">
    <source>
        <dbReference type="ARBA" id="ARBA00034617"/>
    </source>
</evidence>
<dbReference type="KEGG" id="marb:CJ263_08925"/>
<evidence type="ECO:0000256" key="4">
    <source>
        <dbReference type="ARBA" id="ARBA00022801"/>
    </source>
</evidence>
<evidence type="ECO:0000256" key="8">
    <source>
        <dbReference type="ARBA" id="ARBA00023125"/>
    </source>
</evidence>
<evidence type="ECO:0000256" key="13">
    <source>
        <dbReference type="ARBA" id="ARBA00048988"/>
    </source>
</evidence>
<dbReference type="AlphaFoldDB" id="A0A223V545"/>
<dbReference type="GO" id="GO:0000725">
    <property type="term" value="P:recombinational repair"/>
    <property type="evidence" value="ECO:0007669"/>
    <property type="project" value="TreeGrafter"/>
</dbReference>
<keyword evidence="5 14" id="KW-0347">Helicase</keyword>
<keyword evidence="7" id="KW-0067">ATP-binding</keyword>
<sequence>MQESPFKIYNASAGSGKTYALSKAYLKIALSAPYSFKRILAITFTNKAVNEMKFRILESLFSFGKVRSLETAPPLFIELMDDLQLSVESLSNLCKLRLKEILHNYAFFDISTIDKFTHRLIRTFARDLKLPQNFEVILDMDLLLSEAVSRVLSKAGEDKELTKILMDFAMEKIDDDKSWDIGYDLLKIGKLLLDETNTFHLHRFREKQISDFLKLQKHIQSLIVLTEKNIHAIAEEALSYIRSSGINESDFPRQTLPNHFKKILEGVLSPSVLYSNKLEDNLIEGKILKAGLENPSEDFAQSILKKYLAIKERIYQRGFLVNIYGNLVPLTLLNTIENELKQIQVEKDQLSISEFNRIISKEIKNQPAPFIYERLGEKYRHYFIDEFQDTSEMQWNNLVPLIANALEGTDEQGRSGSLFLVGDAKQAIYRWRGGKAEQFLDLATKKNSPFTITAETYQLPKNFRSYDEIIRFNNAFFQNISSLLENPFYKDFFKAGNQQETNNKVGGYVKLSFLKEEEDDAYASQVMDAIEQSLKAGFEYGDICIIVRKKKQAVLLTDFLMSKDVPVISSDSLLLSSSPKVRFLISLIKFVQITDDRETNYSILDYLSQTKEDKHEFIYQHLDHLKSFLKGEYNFDVYGVQGRSLLDTMEHAIKVFDLAPESDAHLLSFMDFVFEMEQRHGTDVQSLLNNWELKANVLSISTPENTPAVQVMTIHKSKGLEFPVVILPYANTKIYEEIDPKLWMPVDPNVFMGFDELLISKKQEVKNYGEVGSKLFEMEHQRLQLDAYNLLYVALTRAVNSLYIISYQDLNKDGGYKTDYLSGLFIKYLKDIGVWNEEILEYDFGKVVVSPKGETQKESSITVPYLYSYKDRDTFKIHTKAGMLWDTGREIALEKGNVYHYILESVISGNDLESAIEKAFKKGLLNESSLDKVHKTLFELIKHPDLIGFYAEGNTVYNEKELLVSDGSILIPDRVVLMEDTVNIIDYKTGRKNTKYKEQLESYANAYEEMGYKVQNKIIAYINETITVEYI</sequence>
<dbReference type="Pfam" id="PF13361">
    <property type="entry name" value="UvrD_C"/>
    <property type="match status" value="2"/>
</dbReference>
<keyword evidence="10" id="KW-0413">Isomerase</keyword>
<dbReference type="InterPro" id="IPR014017">
    <property type="entry name" value="DNA_helicase_UvrD-like_C"/>
</dbReference>
<dbReference type="Gene3D" id="3.40.50.300">
    <property type="entry name" value="P-loop containing nucleotide triphosphate hydrolases"/>
    <property type="match status" value="3"/>
</dbReference>
<dbReference type="GO" id="GO:0043138">
    <property type="term" value="F:3'-5' DNA helicase activity"/>
    <property type="evidence" value="ECO:0007669"/>
    <property type="project" value="UniProtKB-EC"/>
</dbReference>
<evidence type="ECO:0000256" key="12">
    <source>
        <dbReference type="ARBA" id="ARBA00034808"/>
    </source>
</evidence>
<evidence type="ECO:0000313" key="15">
    <source>
        <dbReference type="Proteomes" id="UP000215244"/>
    </source>
</evidence>
<dbReference type="PROSITE" id="PS51217">
    <property type="entry name" value="UVRD_HELICASE_CTER"/>
    <property type="match status" value="1"/>
</dbReference>
<dbReference type="Gene3D" id="3.90.320.10">
    <property type="match status" value="1"/>
</dbReference>
<keyword evidence="6" id="KW-0269">Exonuclease</keyword>
<dbReference type="PROSITE" id="PS51198">
    <property type="entry name" value="UVRD_HELICASE_ATP_BIND"/>
    <property type="match status" value="1"/>
</dbReference>
<keyword evidence="9" id="KW-0234">DNA repair</keyword>
<comment type="catalytic activity">
    <reaction evidence="13">
        <text>ATP + H2O = ADP + phosphate + H(+)</text>
        <dbReference type="Rhea" id="RHEA:13065"/>
        <dbReference type="ChEBI" id="CHEBI:15377"/>
        <dbReference type="ChEBI" id="CHEBI:15378"/>
        <dbReference type="ChEBI" id="CHEBI:30616"/>
        <dbReference type="ChEBI" id="CHEBI:43474"/>
        <dbReference type="ChEBI" id="CHEBI:456216"/>
        <dbReference type="EC" id="5.6.2.4"/>
    </reaction>
</comment>
<dbReference type="SUPFAM" id="SSF52540">
    <property type="entry name" value="P-loop containing nucleoside triphosphate hydrolases"/>
    <property type="match status" value="1"/>
</dbReference>
<evidence type="ECO:0000256" key="7">
    <source>
        <dbReference type="ARBA" id="ARBA00022840"/>
    </source>
</evidence>
<keyword evidence="15" id="KW-1185">Reference proteome</keyword>
<evidence type="ECO:0000256" key="2">
    <source>
        <dbReference type="ARBA" id="ARBA00022741"/>
    </source>
</evidence>
<evidence type="ECO:0000313" key="14">
    <source>
        <dbReference type="EMBL" id="ASV30327.1"/>
    </source>
</evidence>
<dbReference type="GO" id="GO:0005524">
    <property type="term" value="F:ATP binding"/>
    <property type="evidence" value="ECO:0007669"/>
    <property type="project" value="UniProtKB-UniRule"/>
</dbReference>
<evidence type="ECO:0000256" key="9">
    <source>
        <dbReference type="ARBA" id="ARBA00023204"/>
    </source>
</evidence>
<dbReference type="InterPro" id="IPR014016">
    <property type="entry name" value="UvrD-like_ATP-bd"/>
</dbReference>
<keyword evidence="3" id="KW-0227">DNA damage</keyword>